<dbReference type="RefSeq" id="WP_374711182.1">
    <property type="nucleotide sequence ID" value="NZ_JAVDQL010000001.1"/>
</dbReference>
<name>A0ABQ3XU47_9ACTN</name>
<proteinExistence type="predicted"/>
<keyword evidence="2" id="KW-1185">Reference proteome</keyword>
<dbReference type="Proteomes" id="UP000612282">
    <property type="component" value="Unassembled WGS sequence"/>
</dbReference>
<evidence type="ECO:0000313" key="1">
    <source>
        <dbReference type="EMBL" id="GID61985.1"/>
    </source>
</evidence>
<dbReference type="EMBL" id="BOMG01000152">
    <property type="protein sequence ID" value="GID61985.1"/>
    <property type="molecule type" value="Genomic_DNA"/>
</dbReference>
<dbReference type="Pfam" id="PF05930">
    <property type="entry name" value="Phage_AlpA"/>
    <property type="match status" value="1"/>
</dbReference>
<organism evidence="1 2">
    <name type="scientific">Actinoplanes couchii</name>
    <dbReference type="NCBI Taxonomy" id="403638"/>
    <lineage>
        <taxon>Bacteria</taxon>
        <taxon>Bacillati</taxon>
        <taxon>Actinomycetota</taxon>
        <taxon>Actinomycetes</taxon>
        <taxon>Micromonosporales</taxon>
        <taxon>Micromonosporaceae</taxon>
        <taxon>Actinoplanes</taxon>
    </lineage>
</organism>
<evidence type="ECO:0000313" key="2">
    <source>
        <dbReference type="Proteomes" id="UP000612282"/>
    </source>
</evidence>
<sequence>MDMGSPQSGSEQLENLGPAEFVGTAEIQKIVKVSRQRVYQLTRRNSFPEPAAVLSSGKVWVTAEVIAWIQVHRPADLP</sequence>
<dbReference type="Gene3D" id="1.10.238.160">
    <property type="match status" value="1"/>
</dbReference>
<evidence type="ECO:0008006" key="3">
    <source>
        <dbReference type="Google" id="ProtNLM"/>
    </source>
</evidence>
<gene>
    <name evidence="1" type="ORF">Aco03nite_103890</name>
</gene>
<comment type="caution">
    <text evidence="1">The sequence shown here is derived from an EMBL/GenBank/DDBJ whole genome shotgun (WGS) entry which is preliminary data.</text>
</comment>
<reference evidence="1 2" key="1">
    <citation type="submission" date="2021-01" db="EMBL/GenBank/DDBJ databases">
        <title>Whole genome shotgun sequence of Actinoplanes couchii NBRC 106145.</title>
        <authorList>
            <person name="Komaki H."/>
            <person name="Tamura T."/>
        </authorList>
    </citation>
    <scope>NUCLEOTIDE SEQUENCE [LARGE SCALE GENOMIC DNA]</scope>
    <source>
        <strain evidence="1 2">NBRC 106145</strain>
    </source>
</reference>
<dbReference type="InterPro" id="IPR010260">
    <property type="entry name" value="AlpA"/>
</dbReference>
<protein>
    <recommendedName>
        <fullName evidence="3">Phage transcriptional regulator, AlpA</fullName>
    </recommendedName>
</protein>
<accession>A0ABQ3XU47</accession>